<dbReference type="EMBL" id="BMFP01000006">
    <property type="protein sequence ID" value="GGG24811.1"/>
    <property type="molecule type" value="Genomic_DNA"/>
</dbReference>
<reference evidence="4" key="1">
    <citation type="journal article" date="2019" name="Int. J. Syst. Evol. Microbiol.">
        <title>The Global Catalogue of Microorganisms (GCM) 10K type strain sequencing project: providing services to taxonomists for standard genome sequencing and annotation.</title>
        <authorList>
            <consortium name="The Broad Institute Genomics Platform"/>
            <consortium name="The Broad Institute Genome Sequencing Center for Infectious Disease"/>
            <person name="Wu L."/>
            <person name="Ma J."/>
        </authorList>
    </citation>
    <scope>NUCLEOTIDE SEQUENCE [LARGE SCALE GENOMIC DNA]</scope>
    <source>
        <strain evidence="4">CGMCC 1.12749</strain>
    </source>
</reference>
<comment type="caution">
    <text evidence="3">The sequence shown here is derived from an EMBL/GenBank/DDBJ whole genome shotgun (WGS) entry which is preliminary data.</text>
</comment>
<evidence type="ECO:0000259" key="2">
    <source>
        <dbReference type="Pfam" id="PF14905"/>
    </source>
</evidence>
<dbReference type="Pfam" id="PF14905">
    <property type="entry name" value="OMP_b-brl_3"/>
    <property type="match status" value="1"/>
</dbReference>
<accession>A0ABQ1WBP4</accession>
<evidence type="ECO:0000256" key="1">
    <source>
        <dbReference type="SAM" id="SignalP"/>
    </source>
</evidence>
<evidence type="ECO:0000313" key="4">
    <source>
        <dbReference type="Proteomes" id="UP000634043"/>
    </source>
</evidence>
<dbReference type="SUPFAM" id="SSF49452">
    <property type="entry name" value="Starch-binding domain-like"/>
    <property type="match status" value="1"/>
</dbReference>
<dbReference type="Gene3D" id="2.60.40.1120">
    <property type="entry name" value="Carboxypeptidase-like, regulatory domain"/>
    <property type="match status" value="1"/>
</dbReference>
<dbReference type="SUPFAM" id="SSF56935">
    <property type="entry name" value="Porins"/>
    <property type="match status" value="1"/>
</dbReference>
<feature type="chain" id="PRO_5045673746" description="Outer membrane protein beta-barrel domain-containing protein" evidence="1">
    <location>
        <begin position="30"/>
        <end position="813"/>
    </location>
</feature>
<dbReference type="RefSeq" id="WP_188502421.1">
    <property type="nucleotide sequence ID" value="NZ_BMFP01000006.1"/>
</dbReference>
<dbReference type="InterPro" id="IPR041700">
    <property type="entry name" value="OMP_b-brl_3"/>
</dbReference>
<gene>
    <name evidence="3" type="ORF">GCM10011323_30710</name>
</gene>
<dbReference type="PANTHER" id="PTHR40980:SF4">
    <property type="entry name" value="TONB-DEPENDENT RECEPTOR-LIKE BETA-BARREL DOMAIN-CONTAINING PROTEIN"/>
    <property type="match status" value="1"/>
</dbReference>
<dbReference type="Proteomes" id="UP000634043">
    <property type="component" value="Unassembled WGS sequence"/>
</dbReference>
<dbReference type="Pfam" id="PF13620">
    <property type="entry name" value="CarboxypepD_reg"/>
    <property type="match status" value="1"/>
</dbReference>
<feature type="domain" description="Outer membrane protein beta-barrel" evidence="2">
    <location>
        <begin position="385"/>
        <end position="788"/>
    </location>
</feature>
<keyword evidence="1" id="KW-0732">Signal</keyword>
<proteinExistence type="predicted"/>
<sequence>MEQTFLPKHLITLLTCICLSLVSAVPVSAQGKISGIVREDAANAAPFATVTLLTATDSSLIKGKVTNEHGAFDFENLPYGEYMVSVRYVGFQTAYSETVPIQADQPVKDVGFLQLQRNTNQLGEVLVQAQRQVVERSPDRYTVNVESSTFQTDNLLDIFRAMPFVQVQGESVSVNGKGGVLILFDKVQMPGATLQSVLTTMTGDEIEKIDFITNPSSRYPANISTVISITTKEARAFGLTGSARSTLSQGIRGRGLVGTSFTYRQSKWVSNLNLNYNRSLTHSEHEGYRVPLNGTGPVLREYGLFRYGNTIPSVRGMFEYKLSEKHALGIQANYVQTKVDDNTTLSKRIDFAKKLNGTTDSTLLADGREYSTRHVQTYSLYFTGKLDSLGKSLDLIFTYTPIQGNTTNEMLAQNMFGPDGSLLGTLRRVRNDNQSRANIMVGQMDWELPFLNNWNVTAGAKMTLSDNRTQPTQDYLQDGRFIRDEAFSFENVFTENILAGYTTLDKQLGKTTLRAGMRGEHATMLVEDKVNMRTPVDRTFTDFFPTLMVSRPMTDDLVMTLNYRKTVQRPGFSVLTPYRVYLDDFTIEEGNPELLPQYTHTFSLNGIYKSNLYVELEYRQEQNVFLNLPINQDGVAYWKNRNLDMTSVGGNVNYSYQVTNWWSGSVFGMGAYMTSAMQQKDFDGLAIPGTFYHAIGWQNSFSLPRDLKLETGFNYTGPFTYGLAELVSNHYTRIALKGNLLNKQLQYTLAVLDVLRGSVSGGVVNSSNIQTRSVSYDDARRVQLGLVYRFGKQTVKTAATKKLGNEDVVNRAN</sequence>
<feature type="signal peptide" evidence="1">
    <location>
        <begin position="1"/>
        <end position="29"/>
    </location>
</feature>
<keyword evidence="4" id="KW-1185">Reference proteome</keyword>
<dbReference type="PANTHER" id="PTHR40980">
    <property type="entry name" value="PLUG DOMAIN-CONTAINING PROTEIN"/>
    <property type="match status" value="1"/>
</dbReference>
<name>A0ABQ1WBP4_9BACT</name>
<organism evidence="3 4">
    <name type="scientific">Pontibacter amylolyticus</name>
    <dbReference type="NCBI Taxonomy" id="1424080"/>
    <lineage>
        <taxon>Bacteria</taxon>
        <taxon>Pseudomonadati</taxon>
        <taxon>Bacteroidota</taxon>
        <taxon>Cytophagia</taxon>
        <taxon>Cytophagales</taxon>
        <taxon>Hymenobacteraceae</taxon>
        <taxon>Pontibacter</taxon>
    </lineage>
</organism>
<evidence type="ECO:0000313" key="3">
    <source>
        <dbReference type="EMBL" id="GGG24811.1"/>
    </source>
</evidence>
<dbReference type="InterPro" id="IPR013784">
    <property type="entry name" value="Carb-bd-like_fold"/>
</dbReference>
<protein>
    <recommendedName>
        <fullName evidence="2">Outer membrane protein beta-barrel domain-containing protein</fullName>
    </recommendedName>
</protein>